<keyword evidence="5" id="KW-0511">Multifunctional enzyme</keyword>
<dbReference type="InterPro" id="IPR049552">
    <property type="entry name" value="PKS_DH_N"/>
</dbReference>
<dbReference type="InterPro" id="IPR016039">
    <property type="entry name" value="Thiolase-like"/>
</dbReference>
<dbReference type="InterPro" id="IPR013968">
    <property type="entry name" value="PKS_KR"/>
</dbReference>
<dbReference type="CDD" id="cd00833">
    <property type="entry name" value="PKS"/>
    <property type="match status" value="1"/>
</dbReference>
<evidence type="ECO:0000256" key="1">
    <source>
        <dbReference type="ARBA" id="ARBA00022450"/>
    </source>
</evidence>
<dbReference type="SUPFAM" id="SSF53901">
    <property type="entry name" value="Thiolase-like"/>
    <property type="match status" value="1"/>
</dbReference>
<dbReference type="STRING" id="767769.A0A1L9V1H6"/>
<dbReference type="Pfam" id="PF14765">
    <property type="entry name" value="PS-DH"/>
    <property type="match status" value="1"/>
</dbReference>
<dbReference type="SMART" id="SM00829">
    <property type="entry name" value="PKS_ER"/>
    <property type="match status" value="1"/>
</dbReference>
<dbReference type="InterPro" id="IPR013120">
    <property type="entry name" value="FAR_NAD-bd"/>
</dbReference>
<dbReference type="InterPro" id="IPR014043">
    <property type="entry name" value="Acyl_transferase_dom"/>
</dbReference>
<dbReference type="InterPro" id="IPR016035">
    <property type="entry name" value="Acyl_Trfase/lysoPLipase"/>
</dbReference>
<feature type="region of interest" description="N-terminal hotdog fold" evidence="8">
    <location>
        <begin position="879"/>
        <end position="1007"/>
    </location>
</feature>
<dbReference type="CDD" id="cd02440">
    <property type="entry name" value="AdoMet_MTases"/>
    <property type="match status" value="1"/>
</dbReference>
<dbReference type="SUPFAM" id="SSF53335">
    <property type="entry name" value="S-adenosyl-L-methionine-dependent methyltransferases"/>
    <property type="match status" value="1"/>
</dbReference>
<evidence type="ECO:0000313" key="11">
    <source>
        <dbReference type="EMBL" id="OJJ77760.1"/>
    </source>
</evidence>
<dbReference type="InterPro" id="IPR020843">
    <property type="entry name" value="ER"/>
</dbReference>
<keyword evidence="2" id="KW-0597">Phosphoprotein</keyword>
<name>A0A1L9V1H6_ASPBC</name>
<dbReference type="CDD" id="cd05195">
    <property type="entry name" value="enoyl_red"/>
    <property type="match status" value="1"/>
</dbReference>
<dbReference type="InterPro" id="IPR029063">
    <property type="entry name" value="SAM-dependent_MTases_sf"/>
</dbReference>
<dbReference type="InterPro" id="IPR057326">
    <property type="entry name" value="KR_dom"/>
</dbReference>
<dbReference type="InterPro" id="IPR049551">
    <property type="entry name" value="PKS_DH_C"/>
</dbReference>
<dbReference type="Pfam" id="PF08240">
    <property type="entry name" value="ADH_N"/>
    <property type="match status" value="1"/>
</dbReference>
<dbReference type="SUPFAM" id="SSF52151">
    <property type="entry name" value="FabD/lysophospholipase-like"/>
    <property type="match status" value="1"/>
</dbReference>
<dbReference type="InterPro" id="IPR016036">
    <property type="entry name" value="Malonyl_transacylase_ACP-bd"/>
</dbReference>
<evidence type="ECO:0000256" key="7">
    <source>
        <dbReference type="ARBA" id="ARBA00029443"/>
    </source>
</evidence>
<dbReference type="GO" id="GO:0031177">
    <property type="term" value="F:phosphopantetheine binding"/>
    <property type="evidence" value="ECO:0007669"/>
    <property type="project" value="InterPro"/>
</dbReference>
<evidence type="ECO:0000259" key="9">
    <source>
        <dbReference type="PROSITE" id="PS52004"/>
    </source>
</evidence>
<feature type="domain" description="PKS/mFAS DH" evidence="10">
    <location>
        <begin position="879"/>
        <end position="1162"/>
    </location>
</feature>
<reference evidence="12" key="1">
    <citation type="journal article" date="2017" name="Genome Biol.">
        <title>Comparative genomics reveals high biological diversity and specific adaptations in the industrially and medically important fungal genus Aspergillus.</title>
        <authorList>
            <person name="de Vries R.P."/>
            <person name="Riley R."/>
            <person name="Wiebenga A."/>
            <person name="Aguilar-Osorio G."/>
            <person name="Amillis S."/>
            <person name="Uchima C.A."/>
            <person name="Anderluh G."/>
            <person name="Asadollahi M."/>
            <person name="Askin M."/>
            <person name="Barry K."/>
            <person name="Battaglia E."/>
            <person name="Bayram O."/>
            <person name="Benocci T."/>
            <person name="Braus-Stromeyer S.A."/>
            <person name="Caldana C."/>
            <person name="Canovas D."/>
            <person name="Cerqueira G.C."/>
            <person name="Chen F."/>
            <person name="Chen W."/>
            <person name="Choi C."/>
            <person name="Clum A."/>
            <person name="Dos Santos R.A."/>
            <person name="Damasio A.R."/>
            <person name="Diallinas G."/>
            <person name="Emri T."/>
            <person name="Fekete E."/>
            <person name="Flipphi M."/>
            <person name="Freyberg S."/>
            <person name="Gallo A."/>
            <person name="Gournas C."/>
            <person name="Habgood R."/>
            <person name="Hainaut M."/>
            <person name="Harispe M.L."/>
            <person name="Henrissat B."/>
            <person name="Hilden K.S."/>
            <person name="Hope R."/>
            <person name="Hossain A."/>
            <person name="Karabika E."/>
            <person name="Karaffa L."/>
            <person name="Karanyi Z."/>
            <person name="Krasevec N."/>
            <person name="Kuo A."/>
            <person name="Kusch H."/>
            <person name="LaButti K."/>
            <person name="Lagendijk E.L."/>
            <person name="Lapidus A."/>
            <person name="Levasseur A."/>
            <person name="Lindquist E."/>
            <person name="Lipzen A."/>
            <person name="Logrieco A.F."/>
            <person name="MacCabe A."/>
            <person name="Maekelae M.R."/>
            <person name="Malavazi I."/>
            <person name="Melin P."/>
            <person name="Meyer V."/>
            <person name="Mielnichuk N."/>
            <person name="Miskei M."/>
            <person name="Molnar A.P."/>
            <person name="Mule G."/>
            <person name="Ngan C.Y."/>
            <person name="Orejas M."/>
            <person name="Orosz E."/>
            <person name="Ouedraogo J.P."/>
            <person name="Overkamp K.M."/>
            <person name="Park H.-S."/>
            <person name="Perrone G."/>
            <person name="Piumi F."/>
            <person name="Punt P.J."/>
            <person name="Ram A.F."/>
            <person name="Ramon A."/>
            <person name="Rauscher S."/>
            <person name="Record E."/>
            <person name="Riano-Pachon D.M."/>
            <person name="Robert V."/>
            <person name="Roehrig J."/>
            <person name="Ruller R."/>
            <person name="Salamov A."/>
            <person name="Salih N.S."/>
            <person name="Samson R.A."/>
            <person name="Sandor E."/>
            <person name="Sanguinetti M."/>
            <person name="Schuetze T."/>
            <person name="Sepcic K."/>
            <person name="Shelest E."/>
            <person name="Sherlock G."/>
            <person name="Sophianopoulou V."/>
            <person name="Squina F.M."/>
            <person name="Sun H."/>
            <person name="Susca A."/>
            <person name="Todd R.B."/>
            <person name="Tsang A."/>
            <person name="Unkles S.E."/>
            <person name="van de Wiele N."/>
            <person name="van Rossen-Uffink D."/>
            <person name="Oliveira J.V."/>
            <person name="Vesth T.C."/>
            <person name="Visser J."/>
            <person name="Yu J.-H."/>
            <person name="Zhou M."/>
            <person name="Andersen M.R."/>
            <person name="Archer D.B."/>
            <person name="Baker S.E."/>
            <person name="Benoit I."/>
            <person name="Brakhage A.A."/>
            <person name="Braus G.H."/>
            <person name="Fischer R."/>
            <person name="Frisvad J.C."/>
            <person name="Goldman G.H."/>
            <person name="Houbraken J."/>
            <person name="Oakley B."/>
            <person name="Pocsi I."/>
            <person name="Scazzocchio C."/>
            <person name="Seiboth B."/>
            <person name="vanKuyk P.A."/>
            <person name="Wortman J."/>
            <person name="Dyer P.S."/>
            <person name="Grigoriev I.V."/>
        </authorList>
    </citation>
    <scope>NUCLEOTIDE SEQUENCE [LARGE SCALE GENOMIC DNA]</scope>
    <source>
        <strain evidence="12">CBS 101740 / IMI 381727 / IBT 21946</strain>
    </source>
</reference>
<dbReference type="InterPro" id="IPR036291">
    <property type="entry name" value="NAD(P)-bd_dom_sf"/>
</dbReference>
<dbReference type="Pfam" id="PF02801">
    <property type="entry name" value="Ketoacyl-synt_C"/>
    <property type="match status" value="1"/>
</dbReference>
<evidence type="ECO:0000256" key="3">
    <source>
        <dbReference type="ARBA" id="ARBA00022679"/>
    </source>
</evidence>
<dbReference type="InterPro" id="IPR020807">
    <property type="entry name" value="PKS_DH"/>
</dbReference>
<dbReference type="InterPro" id="IPR020806">
    <property type="entry name" value="PKS_PP-bd"/>
</dbReference>
<dbReference type="SMART" id="SM00826">
    <property type="entry name" value="PKS_DH"/>
    <property type="match status" value="1"/>
</dbReference>
<dbReference type="SMART" id="SM00827">
    <property type="entry name" value="PKS_AT"/>
    <property type="match status" value="1"/>
</dbReference>
<keyword evidence="1" id="KW-0596">Phosphopantetheine</keyword>
<evidence type="ECO:0000313" key="12">
    <source>
        <dbReference type="Proteomes" id="UP000184499"/>
    </source>
</evidence>
<dbReference type="SUPFAM" id="SSF55048">
    <property type="entry name" value="Probable ACP-binding domain of malonyl-CoA ACP transacylase"/>
    <property type="match status" value="1"/>
</dbReference>
<dbReference type="SMART" id="SM00823">
    <property type="entry name" value="PKS_PP"/>
    <property type="match status" value="1"/>
</dbReference>
<dbReference type="Gene3D" id="3.10.129.110">
    <property type="entry name" value="Polyketide synthase dehydratase"/>
    <property type="match status" value="1"/>
</dbReference>
<evidence type="ECO:0000256" key="2">
    <source>
        <dbReference type="ARBA" id="ARBA00022553"/>
    </source>
</evidence>
<dbReference type="SMART" id="SM00825">
    <property type="entry name" value="PKS_KS"/>
    <property type="match status" value="1"/>
</dbReference>
<dbReference type="Gene3D" id="3.90.180.10">
    <property type="entry name" value="Medium-chain alcohol dehydrogenases, catalytic domain"/>
    <property type="match status" value="1"/>
</dbReference>
<feature type="active site" description="Proton acceptor; for dehydratase activity" evidence="8">
    <location>
        <position position="911"/>
    </location>
</feature>
<dbReference type="Gene3D" id="3.30.70.3290">
    <property type="match status" value="1"/>
</dbReference>
<dbReference type="GO" id="GO:0016491">
    <property type="term" value="F:oxidoreductase activity"/>
    <property type="evidence" value="ECO:0007669"/>
    <property type="project" value="InterPro"/>
</dbReference>
<dbReference type="GO" id="GO:0016874">
    <property type="term" value="F:ligase activity"/>
    <property type="evidence" value="ECO:0007669"/>
    <property type="project" value="UniProtKB-KW"/>
</dbReference>
<dbReference type="GO" id="GO:0044550">
    <property type="term" value="P:secondary metabolite biosynthetic process"/>
    <property type="evidence" value="ECO:0007669"/>
    <property type="project" value="UniProtKB-ARBA"/>
</dbReference>
<dbReference type="VEuPathDB" id="FungiDB:ASPBRDRAFT_50596"/>
<dbReference type="SUPFAM" id="SSF51735">
    <property type="entry name" value="NAD(P)-binding Rossmann-fold domains"/>
    <property type="match status" value="3"/>
</dbReference>
<dbReference type="Pfam" id="PF13602">
    <property type="entry name" value="ADH_zinc_N_2"/>
    <property type="match status" value="1"/>
</dbReference>
<keyword evidence="3" id="KW-0808">Transferase</keyword>
<dbReference type="GO" id="GO:0006633">
    <property type="term" value="P:fatty acid biosynthetic process"/>
    <property type="evidence" value="ECO:0007669"/>
    <property type="project" value="TreeGrafter"/>
</dbReference>
<dbReference type="InterPro" id="IPR032821">
    <property type="entry name" value="PKS_assoc"/>
</dbReference>
<dbReference type="InterPro" id="IPR050091">
    <property type="entry name" value="PKS_NRPS_Biosynth_Enz"/>
</dbReference>
<protein>
    <recommendedName>
        <fullName evidence="13">Carrier domain-containing protein</fullName>
    </recommendedName>
</protein>
<dbReference type="InterPro" id="IPR042104">
    <property type="entry name" value="PKS_dehydratase_sf"/>
</dbReference>
<dbReference type="InterPro" id="IPR013154">
    <property type="entry name" value="ADH-like_N"/>
</dbReference>
<dbReference type="Pfam" id="PF21089">
    <property type="entry name" value="PKS_DH_N"/>
    <property type="match status" value="1"/>
</dbReference>
<evidence type="ECO:0000256" key="8">
    <source>
        <dbReference type="PROSITE-ProRule" id="PRU01363"/>
    </source>
</evidence>
<dbReference type="OrthoDB" id="329835at2759"/>
<dbReference type="SUPFAM" id="SSF50129">
    <property type="entry name" value="GroES-like"/>
    <property type="match status" value="1"/>
</dbReference>
<dbReference type="Gene3D" id="3.40.50.720">
    <property type="entry name" value="NAD(P)-binding Rossmann-like Domain"/>
    <property type="match status" value="2"/>
</dbReference>
<dbReference type="PROSITE" id="PS52004">
    <property type="entry name" value="KS3_2"/>
    <property type="match status" value="1"/>
</dbReference>
<dbReference type="Pfam" id="PF00109">
    <property type="entry name" value="ketoacyl-synt"/>
    <property type="match status" value="1"/>
</dbReference>
<evidence type="ECO:0008006" key="13">
    <source>
        <dbReference type="Google" id="ProtNLM"/>
    </source>
</evidence>
<dbReference type="Pfam" id="PF00698">
    <property type="entry name" value="Acyl_transf_1"/>
    <property type="match status" value="1"/>
</dbReference>
<dbReference type="Pfam" id="PF08659">
    <property type="entry name" value="KR"/>
    <property type="match status" value="1"/>
</dbReference>
<evidence type="ECO:0000256" key="6">
    <source>
        <dbReference type="ARBA" id="ARBA00023315"/>
    </source>
</evidence>
<feature type="active site" description="Proton donor; for dehydratase activity" evidence="8">
    <location>
        <position position="1078"/>
    </location>
</feature>
<dbReference type="InterPro" id="IPR014030">
    <property type="entry name" value="Ketoacyl_synth_N"/>
</dbReference>
<dbReference type="Proteomes" id="UP000184499">
    <property type="component" value="Unassembled WGS sequence"/>
</dbReference>
<dbReference type="GeneID" id="93579059"/>
<dbReference type="RefSeq" id="XP_067485007.1">
    <property type="nucleotide sequence ID" value="XM_067626571.1"/>
</dbReference>
<keyword evidence="12" id="KW-1185">Reference proteome</keyword>
<dbReference type="Pfam" id="PF16197">
    <property type="entry name" value="KAsynt_C_assoc"/>
    <property type="match status" value="1"/>
</dbReference>
<dbReference type="PANTHER" id="PTHR43775:SF37">
    <property type="entry name" value="SI:DKEY-61P9.11"/>
    <property type="match status" value="1"/>
</dbReference>
<dbReference type="OMA" id="TFIEEMY"/>
<dbReference type="InterPro" id="IPR011032">
    <property type="entry name" value="GroES-like_sf"/>
</dbReference>
<evidence type="ECO:0000256" key="5">
    <source>
        <dbReference type="ARBA" id="ARBA00023268"/>
    </source>
</evidence>
<dbReference type="InterPro" id="IPR001227">
    <property type="entry name" value="Ac_transferase_dom_sf"/>
</dbReference>
<dbReference type="Gene3D" id="3.40.47.10">
    <property type="match status" value="1"/>
</dbReference>
<dbReference type="InterPro" id="IPR014031">
    <property type="entry name" value="Ketoacyl_synth_C"/>
</dbReference>
<dbReference type="PROSITE" id="PS52019">
    <property type="entry name" value="PKS_MFAS_DH"/>
    <property type="match status" value="1"/>
</dbReference>
<dbReference type="SMART" id="SM00822">
    <property type="entry name" value="PKS_KR"/>
    <property type="match status" value="1"/>
</dbReference>
<dbReference type="InterPro" id="IPR020841">
    <property type="entry name" value="PKS_Beta-ketoAc_synthase_dom"/>
</dbReference>
<sequence length="2729" mass="301995">MGMRLPGGIHDDAALFEFLINGKDARSYTGCSRYDVEKFYDPTPRPGTIQTKHGYWLEDVDLSHFDTFMFKMSGTEAERLDPQQRLLLEVVWETMQNAGETGWQGKEIGCYVGSFREDWLVLHHSDPLDINPFEVSGSVDLALANRISYEFDFRGPSMTVKVGCSGSGTCLHLACQAIAHGDCTSAIVAGSSLILTPGVNQSLNGIGVFSAEGSCKSFDASANGYARAEAVNAIFVKRLDLALRDGNPIRAVIRATAANSDGNTSALVRPSADAHEQLMRKAYRRAGITNVAETAMVECHSTGTAIGDPIEADAIARVFGDEGIYIGSVKPNLGHPEAAAALNSVIKSVLSLERGVIFPNIKFDTPNPNIPFQEGKLIVPLQATPWPKSRQKRISINSFGIGGANVHIILDATETCEIARPQVTSANSGTGRYFRLLTFSAAHPESLERIVDSYQQYFEQRPSSLPSLEFTLLNHRERLLHRAYCVTIGKEPLHVSSQSESQPPSQVCFVFNGQGGQWAQMGKELMEQHPTFQDDIRRMDRYLKRLQDRPCWTIESKLLEPKETSHIDLASYAQPLSTALQIALANLLAQWNINPSNVVGHSSGEIAAAYAAGVLDMEEAIIVSYFRGKICHSRRRRGAMTAVALGEKEVSSYLEPGVVVACENSPSSVTLSGDKAALEKVISALQINQPSVSIRKLNVDTAYHSHHMREVGEAYLQSITPHVKPKPPKIPMWSTVTGNVLPINTPVDPKYWQTNLENPVLFSSAITSLLVANNEKHTFLEVGSHSTLAAPLNQILRTSLPDDSHAYIPTLKRDQNSSECFLSAVGKLFASGNDVRCPSPSAEAKVLTDLPSYPWHHQRTFWQESRVMRNARFPTALPHDLLGRRILEGSEQFPTWRILLELRHVPWLRDHCVHRDVVFPAAGYISMVGEAIRQLTGVFQYTLRDVVFHTAIIIPEIGPKEVMTVLERQRLTNTSESLWYRFNIMSYDGSTCKKHCTGLACAGSTSGSSDRATKALPRRVQADRFYKSLSKAGFVYGPSFRRLEEIFTDILKPLAQTTLTDDQPSDESEYSLHPITLDSIFQSLILAACKGDLGMLHGIRLPTLIQEIRVGHGVGKTLDIHSHINERESDTVKGYSHAYADGELVCSVRGFCTRPVDQSGENPMNSNVGYLQWAPDASFQPLGSLIKVTMVCDRNQILGETLFLLCALSARQDLENAIPAQPHLTKYRDWIIGQLGKASKSENSLVKDSARLFALSPKDRDQMIKMILDEAQSSDMRPIFELISKIYRSLPRLIDGSLEPLSILMQDSSLGTVYNVGNATWDYQALFAALGHSKPQMRILEIGGGTASLSENILQYLQSEFGEPLYQVYTFTDISSGFLSRAKERLQQYPNVEYQLLDISKDPEQQGLGKESYDLIIASNVLHVTPDLHDTLTHVRKLLRPDGRLFLVEICAVTKVFNFVMGILPGWWVGENDGRVDEPYIDPEEWHSRLYKAGFTQIEASANDTVPPFRVHTTIIARTLHPDPILDKVTLLSKTAVGKPARQVERLLLGMGCKIEHVIWGSATPINQDIISFIELDESLFDGIAETDMRWFQDLTKSLNNGKMLWLMKPAQLQAYDPRFGLSLGMIRTIRSELGVEFATLELDDATSDDSSRAIINVFKHIRGKNVQRERFDHDVEYVYSRGAVHVGRYHWSPYSRELEQHAVPGCANELVVGQLGVLQSLKWAPRQINHLPPHGVRVRVHAVGLNFKDVLLASGILDLKGESALLGIEGSGIITAVGTDVNNFKVGDRVMALSSHDSFLASEAQVASTHCIKIPDKLGFIEAATMPCVYLTVLRGLVDKAPLQRGQSILIHSASGGVGIAAMTVARWIGAEVLVSAGTEEKRTFLVRRFGIPPTHVFNSRDKTFVEGVMAITSGRGVDVVLNSVAGELLHASWQCVASGGCMVELGKRDILGNGDLAMYPFSDNRSFIGIDLGHLSIKAPATIERLLKEAVRLYENGYIEPITPVRSFSATEVQEAFQHLRQGQHIGKVVLALTECDAPELASTVSTPSFRKDAAYLLVGGLGGLGGSIATWMASHGAGHLVTLSRSGEISEDDQHIVAEIKAFGCSVQMFKGDVSKEEDVRHLVRNTSRPIAGMAHMAMVLSDASVLEMTVAQWEAAINPKVKGVWNLHNMLPKESDFFVLFASLSGNLGYYGQSNYAAANTFLDAFVQFRHNLNLPASVIDLGAVEDVGFVSRHPEILKRLNNTFGHTVSEEELRNAFHLAVTRSAPNHPTTGNNETSRYYNASQIAVGLVPTSTSAFLARDPRLSVLCNLKEGQKTQRKKHDSKLDTFVDDVKANPALLDDPKSLPFICREIQRQVEILMMIEPQGDGALPTLSQIGVDSLVGIEIQNWWRTMFGVDVTLLQLLEADSFQKLGELAVRQLDELTRGERGDKQSRALDDLAEHHETASHTKVHDEAPPGPYFDIFREGRQEISYEDKKLTDNGRIVILTGSTGTLGSYILFELLQMQNIPKVYCLCRSADAESRQIRGFQLRGLEVPHNFKDRVEYICVDLPAPNLGIPDIKYEELRLSVDIIIHCAWELSFSIALDTFERIHIRGLSRLLELAERCRYRPHIHFMSSLLALYAKESQALLSTAQDPSEKPVSAWPVGYTESKLMAEQMCMLASTNWGLPTTIYRIGQIAGSSGGQGVVWNRSEWFPLIMHSSKIIRKVPKSLGLAEINWMPVVS</sequence>
<comment type="similarity">
    <text evidence="7">In the C-terminal section; belongs to the NRP synthetase family.</text>
</comment>
<organism evidence="11 12">
    <name type="scientific">Aspergillus brasiliensis (strain CBS 101740 / IMI 381727 / IBT 21946)</name>
    <dbReference type="NCBI Taxonomy" id="767769"/>
    <lineage>
        <taxon>Eukaryota</taxon>
        <taxon>Fungi</taxon>
        <taxon>Dikarya</taxon>
        <taxon>Ascomycota</taxon>
        <taxon>Pezizomycotina</taxon>
        <taxon>Eurotiomycetes</taxon>
        <taxon>Eurotiomycetidae</taxon>
        <taxon>Eurotiales</taxon>
        <taxon>Aspergillaceae</taxon>
        <taxon>Aspergillus</taxon>
        <taxon>Aspergillus subgen. Circumdati</taxon>
    </lineage>
</organism>
<evidence type="ECO:0000259" key="10">
    <source>
        <dbReference type="PROSITE" id="PS52019"/>
    </source>
</evidence>
<dbReference type="Gene3D" id="3.40.50.150">
    <property type="entry name" value="Vaccinia Virus protein VP39"/>
    <property type="match status" value="1"/>
</dbReference>
<dbReference type="Pfam" id="PF08242">
    <property type="entry name" value="Methyltransf_12"/>
    <property type="match status" value="1"/>
</dbReference>
<dbReference type="PANTHER" id="PTHR43775">
    <property type="entry name" value="FATTY ACID SYNTHASE"/>
    <property type="match status" value="1"/>
</dbReference>
<dbReference type="EMBL" id="KV878679">
    <property type="protein sequence ID" value="OJJ77760.1"/>
    <property type="molecule type" value="Genomic_DNA"/>
</dbReference>
<keyword evidence="6" id="KW-0012">Acyltransferase</keyword>
<keyword evidence="4" id="KW-0521">NADP</keyword>
<dbReference type="Pfam" id="PF07993">
    <property type="entry name" value="NAD_binding_4"/>
    <property type="match status" value="1"/>
</dbReference>
<gene>
    <name evidence="11" type="ORF">ASPBRDRAFT_50596</name>
</gene>
<dbReference type="GO" id="GO:0004312">
    <property type="term" value="F:fatty acid synthase activity"/>
    <property type="evidence" value="ECO:0007669"/>
    <property type="project" value="TreeGrafter"/>
</dbReference>
<evidence type="ECO:0000256" key="4">
    <source>
        <dbReference type="ARBA" id="ARBA00022857"/>
    </source>
</evidence>
<accession>A0A1L9V1H6</accession>
<proteinExistence type="inferred from homology"/>
<feature type="region of interest" description="C-terminal hotdog fold" evidence="8">
    <location>
        <begin position="1017"/>
        <end position="1162"/>
    </location>
</feature>
<dbReference type="Gene3D" id="3.40.366.10">
    <property type="entry name" value="Malonyl-Coenzyme A Acyl Carrier Protein, domain 2"/>
    <property type="match status" value="1"/>
</dbReference>
<dbReference type="InterPro" id="IPR013217">
    <property type="entry name" value="Methyltransf_12"/>
</dbReference>
<feature type="domain" description="Ketosynthase family 3 (KS3)" evidence="9">
    <location>
        <begin position="1"/>
        <end position="412"/>
    </location>
</feature>
<dbReference type="InterPro" id="IPR049900">
    <property type="entry name" value="PKS_mFAS_DH"/>
</dbReference>